<dbReference type="STRING" id="471855.Shel_03500"/>
<dbReference type="HOGENOM" id="CLU_034545_3_2_11"/>
<dbReference type="CDD" id="cd00143">
    <property type="entry name" value="PP2Cc"/>
    <property type="match status" value="1"/>
</dbReference>
<sequence length="260" mass="28002">MSDHTEIRIEAAGFTDVGPAREENQDAIILPGSICLGSESHAEWNGKTSQEAVSFAVIDGMGGYKGGKNAAALCATFLSTHHIPPSDGEATEMLKGLSRKIAHSGEARGTPRMGAAFAMLTFRDNEVSFINVGDCRIYCIWGNSMGQMTIDDRIDDNSPGITQAIGPTENPNAHFYTQVLRAGKLRYLLCSDGVWGTLGNERLKQLAMSSRHPGDGCSCILERLYQLESSDNCSLIIVDIDTENVGANTISQSKLDSHSM</sequence>
<dbReference type="PROSITE" id="PS51746">
    <property type="entry name" value="PPM_2"/>
    <property type="match status" value="1"/>
</dbReference>
<dbReference type="RefSeq" id="WP_012797521.1">
    <property type="nucleotide sequence ID" value="NC_013165.1"/>
</dbReference>
<organism evidence="2 3">
    <name type="scientific">Slackia heliotrinireducens (strain ATCC 29202 / DSM 20476 / NCTC 11029 / RHS 1)</name>
    <name type="common">Peptococcus heliotrinreducens</name>
    <dbReference type="NCBI Taxonomy" id="471855"/>
    <lineage>
        <taxon>Bacteria</taxon>
        <taxon>Bacillati</taxon>
        <taxon>Actinomycetota</taxon>
        <taxon>Coriobacteriia</taxon>
        <taxon>Eggerthellales</taxon>
        <taxon>Eggerthellaceae</taxon>
        <taxon>Slackia</taxon>
    </lineage>
</organism>
<dbReference type="InterPro" id="IPR036457">
    <property type="entry name" value="PPM-type-like_dom_sf"/>
</dbReference>
<dbReference type="eggNOG" id="COG0631">
    <property type="taxonomic scope" value="Bacteria"/>
</dbReference>
<feature type="domain" description="PPM-type phosphatase" evidence="1">
    <location>
        <begin position="33"/>
        <end position="240"/>
    </location>
</feature>
<dbReference type="SUPFAM" id="SSF81606">
    <property type="entry name" value="PP2C-like"/>
    <property type="match status" value="1"/>
</dbReference>
<proteinExistence type="predicted"/>
<evidence type="ECO:0000313" key="2">
    <source>
        <dbReference type="EMBL" id="ACV21413.1"/>
    </source>
</evidence>
<dbReference type="EMBL" id="CP001684">
    <property type="protein sequence ID" value="ACV21413.1"/>
    <property type="molecule type" value="Genomic_DNA"/>
</dbReference>
<gene>
    <name evidence="2" type="ordered locus">Shel_03500</name>
</gene>
<dbReference type="SMART" id="SM00332">
    <property type="entry name" value="PP2Cc"/>
    <property type="match status" value="1"/>
</dbReference>
<dbReference type="Gene3D" id="3.60.40.10">
    <property type="entry name" value="PPM-type phosphatase domain"/>
    <property type="match status" value="1"/>
</dbReference>
<evidence type="ECO:0000313" key="3">
    <source>
        <dbReference type="Proteomes" id="UP000002026"/>
    </source>
</evidence>
<evidence type="ECO:0000259" key="1">
    <source>
        <dbReference type="PROSITE" id="PS51746"/>
    </source>
</evidence>
<reference evidence="2 3" key="1">
    <citation type="journal article" date="2009" name="Stand. Genomic Sci.">
        <title>Complete genome sequence of Slackia heliotrinireducens type strain (RHS 1).</title>
        <authorList>
            <person name="Pukall R."/>
            <person name="Lapidus A."/>
            <person name="Nolan M."/>
            <person name="Copeland A."/>
            <person name="Glavina Del Rio T."/>
            <person name="Lucas S."/>
            <person name="Chen F."/>
            <person name="Tice H."/>
            <person name="Cheng J.F."/>
            <person name="Chertkov O."/>
            <person name="Bruce D."/>
            <person name="Goodwin L."/>
            <person name="Kuske C."/>
            <person name="Brettin T."/>
            <person name="Detter J.C."/>
            <person name="Han C."/>
            <person name="Pitluck S."/>
            <person name="Pati A."/>
            <person name="Mavrommatis K."/>
            <person name="Ivanova N."/>
            <person name="Ovchinnikova G."/>
            <person name="Chen A."/>
            <person name="Palaniappan K."/>
            <person name="Schneider S."/>
            <person name="Rohde M."/>
            <person name="Chain P."/>
            <person name="D'haeseleer P."/>
            <person name="Goker M."/>
            <person name="Bristow J."/>
            <person name="Eisen J.A."/>
            <person name="Markowitz V."/>
            <person name="Kyrpides N.C."/>
            <person name="Klenk H.P."/>
            <person name="Hugenholtz P."/>
        </authorList>
    </citation>
    <scope>NUCLEOTIDE SEQUENCE [LARGE SCALE GENOMIC DNA]</scope>
    <source>
        <strain evidence="3">ATCC 29202 / DSM 20476 / NCTC 11029 / RHS 1</strain>
    </source>
</reference>
<dbReference type="Proteomes" id="UP000002026">
    <property type="component" value="Chromosome"/>
</dbReference>
<keyword evidence="3" id="KW-1185">Reference proteome</keyword>
<name>C7N2A7_SLAHD</name>
<protein>
    <submittedName>
        <fullName evidence="2">Serine/threonine protein phosphatase</fullName>
    </submittedName>
</protein>
<accession>C7N2A7</accession>
<dbReference type="AlphaFoldDB" id="C7N2A7"/>
<dbReference type="InterPro" id="IPR001932">
    <property type="entry name" value="PPM-type_phosphatase-like_dom"/>
</dbReference>
<dbReference type="KEGG" id="shi:Shel_03500"/>
<dbReference type="SMART" id="SM00331">
    <property type="entry name" value="PP2C_SIG"/>
    <property type="match status" value="1"/>
</dbReference>